<sequence length="1561" mass="162717">MSGQWRSRRLSKHTRGTGMRRRSTRRLVKENLEHRIVLSATIGNNIGVGDQIQNFRLAIAATAEYTALLGGQANAFAAIESFVRDVNEIFEAELSIHFDLVSGTNTVFTDSATDGYTNGNTEEMLSQNTGVLDDELGNSAYDVGHVFGTATSGGAGLAGLGVVNSPTRKGEGASISTNPQGADWVRLVAHEIGHQFDAEHTFNANAFASAKNNRDAGSAYEPASGTTLMSYAGISGADDLQNDSDPYFHAASFESIQSFLASSAPPDSLTPSGNAIPVVSGGTDYTIPAGTPFQLTATGSDADSGDRLTYTWEQLDLGPEMSLPISDNGSSPLFRSFPPGEDPTRVFPRLSDLAANVNTAQLGEALPTTDRSLNFRATVRDGAGGVHSDDVLLTVVDTGTPFAVTSPNTAVSWTGGTSQTIVWNVGGTDANGIDVSNVVIDLSLDGGLTYPLTLAATTPNDGSESITVPNITAGQARVRVRADGNVFFDISDADLSITANSASPGLTVTQSDGNTRVGEDGLLGSSPIDSYTIALNTTPTGPVDVTVNADSQTEVSTDGVTFTPSVTVTRTDMTAATIYVRGVDDTIQEGVHGGSITHSVSASTDPAYPLGGIGNSVAVTIADDELQPVVGVDFDIQSGAPLHWTEIVGVFSADLQTLPREDGSVSSIGLEFQAGPSLGSSTATPPVFPLHSPPLDGVDGVISGSDYVRLTWTGLTPFTDYNLYTFLTENFIGGRNAIQEVRISAAVSPDPVIQNTSALGSGLLVNQGLADSSKPIEDDRVMAQADANGEIRLEIFDTSGLSQAPAISAAAIQEVGPDIAGISVIQTDDETTVSDSATSDSFDVVLKKPPTGTVVIDISNEDVTETSVTPSTLTFDATNWNTPQTVTVHGVADGEADGAQSVRVRLSVDTASTTDSDYGVVGDRLLPVTASDDLQSPLIGIDFEDSPAPNLAPANWNIATNPSTGNFVDLVDEDGSMTAVDLSIHLAGGVGKYDDFPLGSLPDHPTSLAELAGGWFSTSGITMTWSDLAPNTEYDVWLFAEWPYGNPIGQSVTVSGASVAQSPFVMAPSVNQLLINSASVDVTRTLADDAVRATSNAAGEIQITVTRDSGADYSLISGAAIQEIPPVPPGTADLSVTTHGDENGPVNVVYTVTLSRPNETGSPITFDMDDLLTGSATSGEDYAAIPGDAKISVPDGASVGSITVSVMGDAFVETEETIDAQISNPSVSEFVIGDSNATATIADDDVSVVTVAADPATVHEDAAESIVFTLTRTNVVTNSPALDIHFDLAGDATFANDYNADAVHTATFAAGQSTTTVTVTPTADSVVEPDESVTLTLAEDDDYQTGAAAEATATIRNDDPGGAAPQVYSVVYFNEDADSELNHSPDGTGQRSVIRKIRVTFSGPTSVPIGAVTDDSFILESTSGRSRGTRVGLEVVRSDVIAGQQVVVLKFTGTELVEAISRKKRNVDAMLVDGEYRLTIEGAKLGIDANGAGYGVNATDDFFRLFGDSDGDRDVDGTDSDRFFADDETAGQSSLFDFDAKPQKKAVDRSEFINRFGTQLF</sequence>
<dbReference type="Proteomes" id="UP000319004">
    <property type="component" value="Chromosome"/>
</dbReference>
<dbReference type="SUPFAM" id="SSF55486">
    <property type="entry name" value="Metalloproteases ('zincins'), catalytic domain"/>
    <property type="match status" value="1"/>
</dbReference>
<dbReference type="Pfam" id="PF03160">
    <property type="entry name" value="Calx-beta"/>
    <property type="match status" value="1"/>
</dbReference>
<dbReference type="InterPro" id="IPR013783">
    <property type="entry name" value="Ig-like_fold"/>
</dbReference>
<evidence type="ECO:0000313" key="7">
    <source>
        <dbReference type="Proteomes" id="UP000319004"/>
    </source>
</evidence>
<feature type="domain" description="Calx-beta" evidence="5">
    <location>
        <begin position="1243"/>
        <end position="1359"/>
    </location>
</feature>
<accession>A0A518HTV7</accession>
<feature type="region of interest" description="Disordered" evidence="4">
    <location>
        <begin position="1"/>
        <end position="23"/>
    </location>
</feature>
<dbReference type="GO" id="GO:0008237">
    <property type="term" value="F:metallopeptidase activity"/>
    <property type="evidence" value="ECO:0007669"/>
    <property type="project" value="InterPro"/>
</dbReference>
<feature type="region of interest" description="Disordered" evidence="4">
    <location>
        <begin position="502"/>
        <end position="522"/>
    </location>
</feature>
<dbReference type="GO" id="GO:0016020">
    <property type="term" value="C:membrane"/>
    <property type="evidence" value="ECO:0007669"/>
    <property type="project" value="InterPro"/>
</dbReference>
<dbReference type="Gene3D" id="2.60.40.10">
    <property type="entry name" value="Immunoglobulins"/>
    <property type="match status" value="1"/>
</dbReference>
<dbReference type="SUPFAM" id="SSF141072">
    <property type="entry name" value="CalX-like"/>
    <property type="match status" value="2"/>
</dbReference>
<keyword evidence="2" id="KW-0677">Repeat</keyword>
<evidence type="ECO:0000313" key="6">
    <source>
        <dbReference type="EMBL" id="QDV44271.1"/>
    </source>
</evidence>
<dbReference type="Pfam" id="PF13583">
    <property type="entry name" value="Reprolysin_4"/>
    <property type="match status" value="1"/>
</dbReference>
<name>A0A518HTV7_9BACT</name>
<organism evidence="6 7">
    <name type="scientific">Stieleria neptunia</name>
    <dbReference type="NCBI Taxonomy" id="2527979"/>
    <lineage>
        <taxon>Bacteria</taxon>
        <taxon>Pseudomonadati</taxon>
        <taxon>Planctomycetota</taxon>
        <taxon>Planctomycetia</taxon>
        <taxon>Pirellulales</taxon>
        <taxon>Pirellulaceae</taxon>
        <taxon>Stieleria</taxon>
    </lineage>
</organism>
<evidence type="ECO:0000256" key="2">
    <source>
        <dbReference type="ARBA" id="ARBA00022737"/>
    </source>
</evidence>
<dbReference type="InterPro" id="IPR038081">
    <property type="entry name" value="CalX-like_sf"/>
</dbReference>
<dbReference type="KEGG" id="snep:Enr13x_41350"/>
<evidence type="ECO:0000259" key="5">
    <source>
        <dbReference type="Pfam" id="PF03160"/>
    </source>
</evidence>
<dbReference type="GO" id="GO:0007154">
    <property type="term" value="P:cell communication"/>
    <property type="evidence" value="ECO:0007669"/>
    <property type="project" value="InterPro"/>
</dbReference>
<dbReference type="Gene3D" id="3.40.390.10">
    <property type="entry name" value="Collagenase (Catalytic Domain)"/>
    <property type="match status" value="1"/>
</dbReference>
<protein>
    <submittedName>
        <fullName evidence="6">Ser-Thr-rich glycosyl-phosphatidyl-inositol-anchored membrane family protein</fullName>
    </submittedName>
</protein>
<evidence type="ECO:0000256" key="4">
    <source>
        <dbReference type="SAM" id="MobiDB-lite"/>
    </source>
</evidence>
<gene>
    <name evidence="6" type="ORF">Enr13x_41350</name>
</gene>
<feature type="compositionally biased region" description="Polar residues" evidence="4">
    <location>
        <begin position="502"/>
        <end position="514"/>
    </location>
</feature>
<evidence type="ECO:0000256" key="1">
    <source>
        <dbReference type="ARBA" id="ARBA00022729"/>
    </source>
</evidence>
<dbReference type="EMBL" id="CP037423">
    <property type="protein sequence ID" value="QDV44271.1"/>
    <property type="molecule type" value="Genomic_DNA"/>
</dbReference>
<dbReference type="Gene3D" id="2.60.40.2030">
    <property type="match status" value="2"/>
</dbReference>
<evidence type="ECO:0000256" key="3">
    <source>
        <dbReference type="ARBA" id="ARBA00022837"/>
    </source>
</evidence>
<keyword evidence="7" id="KW-1185">Reference proteome</keyword>
<proteinExistence type="predicted"/>
<keyword evidence="3" id="KW-0106">Calcium</keyword>
<keyword evidence="1" id="KW-0732">Signal</keyword>
<dbReference type="InterPro" id="IPR024079">
    <property type="entry name" value="MetalloPept_cat_dom_sf"/>
</dbReference>
<dbReference type="InterPro" id="IPR003644">
    <property type="entry name" value="Calx_beta"/>
</dbReference>
<reference evidence="6 7" key="1">
    <citation type="submission" date="2019-03" db="EMBL/GenBank/DDBJ databases">
        <title>Deep-cultivation of Planctomycetes and their phenomic and genomic characterization uncovers novel biology.</title>
        <authorList>
            <person name="Wiegand S."/>
            <person name="Jogler M."/>
            <person name="Boedeker C."/>
            <person name="Pinto D."/>
            <person name="Vollmers J."/>
            <person name="Rivas-Marin E."/>
            <person name="Kohn T."/>
            <person name="Peeters S.H."/>
            <person name="Heuer A."/>
            <person name="Rast P."/>
            <person name="Oberbeckmann S."/>
            <person name="Bunk B."/>
            <person name="Jeske O."/>
            <person name="Meyerdierks A."/>
            <person name="Storesund J.E."/>
            <person name="Kallscheuer N."/>
            <person name="Luecker S."/>
            <person name="Lage O.M."/>
            <person name="Pohl T."/>
            <person name="Merkel B.J."/>
            <person name="Hornburger P."/>
            <person name="Mueller R.-W."/>
            <person name="Bruemmer F."/>
            <person name="Labrenz M."/>
            <person name="Spormann A.M."/>
            <person name="Op den Camp H."/>
            <person name="Overmann J."/>
            <person name="Amann R."/>
            <person name="Jetten M.S.M."/>
            <person name="Mascher T."/>
            <person name="Medema M.H."/>
            <person name="Devos D.P."/>
            <person name="Kaster A.-K."/>
            <person name="Ovreas L."/>
            <person name="Rohde M."/>
            <person name="Galperin M.Y."/>
            <person name="Jogler C."/>
        </authorList>
    </citation>
    <scope>NUCLEOTIDE SEQUENCE [LARGE SCALE GENOMIC DNA]</scope>
    <source>
        <strain evidence="6 7">Enr13</strain>
    </source>
</reference>